<reference evidence="1 2" key="1">
    <citation type="journal article" date="2018" name="J. Microbiol.">
        <title>Bacillus spongiae sp. nov., isolated from sponge of Jeju Island.</title>
        <authorList>
            <person name="Lee G.E."/>
            <person name="Im W.T."/>
            <person name="Park J.S."/>
        </authorList>
    </citation>
    <scope>NUCLEOTIDE SEQUENCE [LARGE SCALE GENOMIC DNA]</scope>
    <source>
        <strain evidence="1 2">135PIL107-10</strain>
    </source>
</reference>
<proteinExistence type="predicted"/>
<organism evidence="1 2">
    <name type="scientific">Bacillus spongiae</name>
    <dbReference type="NCBI Taxonomy" id="2683610"/>
    <lineage>
        <taxon>Bacteria</taxon>
        <taxon>Bacillati</taxon>
        <taxon>Bacillota</taxon>
        <taxon>Bacilli</taxon>
        <taxon>Bacillales</taxon>
        <taxon>Bacillaceae</taxon>
        <taxon>Bacillus</taxon>
    </lineage>
</organism>
<sequence length="131" mass="14928">MHEITGHELNNVHDMKKLDIVILQAVLDELQKESEQKRKIKIATSNSYIIAERINTEEPDINTVPLLDKAILKSEDTIFKMMQEGSVLNLKGMIVLNNVKIIPFANPDMEMDCESFAIYTDHIMGITLTED</sequence>
<protein>
    <submittedName>
        <fullName evidence="1">Uncharacterized protein</fullName>
    </submittedName>
</protein>
<name>A0ABU8HEZ2_9BACI</name>
<comment type="caution">
    <text evidence="1">The sequence shown here is derived from an EMBL/GenBank/DDBJ whole genome shotgun (WGS) entry which is preliminary data.</text>
</comment>
<dbReference type="RefSeq" id="WP_336587395.1">
    <property type="nucleotide sequence ID" value="NZ_JBBAXC010000010.1"/>
</dbReference>
<dbReference type="Proteomes" id="UP001312865">
    <property type="component" value="Unassembled WGS sequence"/>
</dbReference>
<evidence type="ECO:0000313" key="2">
    <source>
        <dbReference type="Proteomes" id="UP001312865"/>
    </source>
</evidence>
<gene>
    <name evidence="1" type="ORF">WAK64_12895</name>
</gene>
<dbReference type="EMBL" id="JBBAXC010000010">
    <property type="protein sequence ID" value="MEI5907953.1"/>
    <property type="molecule type" value="Genomic_DNA"/>
</dbReference>
<keyword evidence="2" id="KW-1185">Reference proteome</keyword>
<evidence type="ECO:0000313" key="1">
    <source>
        <dbReference type="EMBL" id="MEI5907953.1"/>
    </source>
</evidence>
<accession>A0ABU8HEZ2</accession>